<evidence type="ECO:0000256" key="3">
    <source>
        <dbReference type="ARBA" id="ARBA00022737"/>
    </source>
</evidence>
<evidence type="ECO:0000313" key="7">
    <source>
        <dbReference type="EMBL" id="VDK88648.1"/>
    </source>
</evidence>
<evidence type="ECO:0000256" key="2">
    <source>
        <dbReference type="ARBA" id="ARBA00022729"/>
    </source>
</evidence>
<keyword evidence="2" id="KW-0732">Signal</keyword>
<evidence type="ECO:0000313" key="8">
    <source>
        <dbReference type="Proteomes" id="UP000277928"/>
    </source>
</evidence>
<dbReference type="OrthoDB" id="5831849at2759"/>
<feature type="domain" description="Chitin-binding type-2" evidence="6">
    <location>
        <begin position="576"/>
        <end position="628"/>
    </location>
</feature>
<dbReference type="PANTHER" id="PTHR23301">
    <property type="entry name" value="CHITIN BINDING PERITROPHIN-A"/>
    <property type="match status" value="1"/>
</dbReference>
<dbReference type="Proteomes" id="UP000277928">
    <property type="component" value="Unassembled WGS sequence"/>
</dbReference>
<evidence type="ECO:0000256" key="4">
    <source>
        <dbReference type="ARBA" id="ARBA00023157"/>
    </source>
</evidence>
<feature type="domain" description="Chitin-binding type-2" evidence="6">
    <location>
        <begin position="254"/>
        <end position="310"/>
    </location>
</feature>
<evidence type="ECO:0000256" key="5">
    <source>
        <dbReference type="ARBA" id="ARBA00023180"/>
    </source>
</evidence>
<evidence type="ECO:0000256" key="1">
    <source>
        <dbReference type="ARBA" id="ARBA00022669"/>
    </source>
</evidence>
<feature type="domain" description="Chitin-binding type-2" evidence="6">
    <location>
        <begin position="688"/>
        <end position="741"/>
    </location>
</feature>
<dbReference type="PANTHER" id="PTHR23301:SF94">
    <property type="entry name" value="CHITIN-BINDING TYPE-2 DOMAIN-CONTAINING PROTEIN"/>
    <property type="match status" value="1"/>
</dbReference>
<feature type="domain" description="Chitin-binding type-2" evidence="6">
    <location>
        <begin position="477"/>
        <end position="528"/>
    </location>
</feature>
<reference evidence="7 8" key="1">
    <citation type="submission" date="2018-08" db="EMBL/GenBank/DDBJ databases">
        <authorList>
            <person name="Laetsch R D."/>
            <person name="Stevens L."/>
            <person name="Kumar S."/>
            <person name="Blaxter L. M."/>
        </authorList>
    </citation>
    <scope>NUCLEOTIDE SEQUENCE [LARGE SCALE GENOMIC DNA]</scope>
</reference>
<name>A0A3P6V8P2_LITSI</name>
<dbReference type="SMART" id="SM00494">
    <property type="entry name" value="ChtBD2"/>
    <property type="match status" value="11"/>
</dbReference>
<protein>
    <recommendedName>
        <fullName evidence="6">Chitin-binding type-2 domain-containing protein</fullName>
    </recommendedName>
</protein>
<feature type="domain" description="Chitin-binding type-2" evidence="6">
    <location>
        <begin position="422"/>
        <end position="474"/>
    </location>
</feature>
<dbReference type="Gene3D" id="2.170.140.10">
    <property type="entry name" value="Chitin binding domain"/>
    <property type="match status" value="4"/>
</dbReference>
<dbReference type="OMA" id="NTSEDCQ"/>
<dbReference type="InterPro" id="IPR051940">
    <property type="entry name" value="Chitin_bind-dev_reg"/>
</dbReference>
<proteinExistence type="predicted"/>
<dbReference type="Pfam" id="PF01607">
    <property type="entry name" value="CBM_14"/>
    <property type="match status" value="6"/>
</dbReference>
<dbReference type="GO" id="GO:0005576">
    <property type="term" value="C:extracellular region"/>
    <property type="evidence" value="ECO:0007669"/>
    <property type="project" value="InterPro"/>
</dbReference>
<dbReference type="PROSITE" id="PS51257">
    <property type="entry name" value="PROKAR_LIPOPROTEIN"/>
    <property type="match status" value="1"/>
</dbReference>
<keyword evidence="1" id="KW-0147">Chitin-binding</keyword>
<organism evidence="7 8">
    <name type="scientific">Litomosoides sigmodontis</name>
    <name type="common">Filarial nematode worm</name>
    <dbReference type="NCBI Taxonomy" id="42156"/>
    <lineage>
        <taxon>Eukaryota</taxon>
        <taxon>Metazoa</taxon>
        <taxon>Ecdysozoa</taxon>
        <taxon>Nematoda</taxon>
        <taxon>Chromadorea</taxon>
        <taxon>Rhabditida</taxon>
        <taxon>Spirurina</taxon>
        <taxon>Spiruromorpha</taxon>
        <taxon>Filarioidea</taxon>
        <taxon>Onchocercidae</taxon>
        <taxon>Litomosoides</taxon>
    </lineage>
</organism>
<dbReference type="STRING" id="42156.A0A3P6V8P2"/>
<keyword evidence="5" id="KW-0325">Glycoprotein</keyword>
<keyword evidence="8" id="KW-1185">Reference proteome</keyword>
<feature type="domain" description="Chitin-binding type-2" evidence="6">
    <location>
        <begin position="798"/>
        <end position="857"/>
    </location>
</feature>
<dbReference type="SUPFAM" id="SSF57625">
    <property type="entry name" value="Invertebrate chitin-binding proteins"/>
    <property type="match status" value="7"/>
</dbReference>
<accession>A0A3P6V8P2</accession>
<dbReference type="EMBL" id="UYRX01001196">
    <property type="protein sequence ID" value="VDK88648.1"/>
    <property type="molecule type" value="Genomic_DNA"/>
</dbReference>
<evidence type="ECO:0000259" key="6">
    <source>
        <dbReference type="PROSITE" id="PS50940"/>
    </source>
</evidence>
<keyword evidence="4" id="KW-1015">Disulfide bond</keyword>
<keyword evidence="3" id="KW-0677">Repeat</keyword>
<sequence>MKEQYDYANEPERLAIEELCNGHLSISLGACSNAYVRCSYNSTGHYQMAILEECPIGKEMKFCSDRNPGIYMFPKIICSRQAYVCKNYNEGFGITCLPGMVMLRRPFGCFAFPPTCAPSKISLKQFAPLRQYAIEMYCKQRSTATAATRNFEIAMLPQVQCITWYVGCGKLIKDIIYCENGFIYDAKLGRCRQRNVDDRCVMPDLCKNRKWRMLSFDRCNRQFIYCRGEVPEEFVCSEGFIFLNGRCIPIYQASGQCWKCQHGQKRQTSLHACNEYSICKRGRWEDHRCPAGMVYSNAKQSCRTDPSCAHPFECKMGQSFQLNCNEYLICSSKGIVEHRFCPPFHRWDGQAQLCIADSNCLLPSSATSCKEGTVIDSFDCKFYHQCSAGKWYKMSCATYPAVELCKACRHSTSVSTSGRVEAERCNDGDTIGNPQNCRNYGMCDGGRWKYRECKAGTYWNERLKRCYHTTDCQGFKRVECKHGQYLIGGKCNEYLKCQQGSWRIMKCIPGYALDVTTKKCVISDECAPSDNNYLSLVDNSITAPLPSFFQLEGKFQGNKQTQQSQQPQQQQQQQQHRPCQFGSAIRNEYDCNRYFECATDEYRDRYCKDNYEFNDESGQCEKEYRCDLSRCRNGRTIESEICGHYQTCINGTWHKRVCEDNRRFADGSCQIKTFCNDDSDAISSILSSSSCNEGSVLADDIDCKRYFICRQGRFQEQFCWNGASFDKARGYCVRDTTACTLEERCIGNNVEVDKQDRTAYRICNNGKFQLHFCPYGLAYSSSSGRCEKDSAVADDRRFEICTESASAIGYRADPNNCRKFYQCTHGKWIARVCPAKSYWNAEKTACDWSRNDELCKNYNNIRVSLI</sequence>
<dbReference type="AlphaFoldDB" id="A0A3P6V8P2"/>
<dbReference type="PROSITE" id="PS50940">
    <property type="entry name" value="CHIT_BIND_II"/>
    <property type="match status" value="6"/>
</dbReference>
<dbReference type="InterPro" id="IPR036508">
    <property type="entry name" value="Chitin-bd_dom_sf"/>
</dbReference>
<gene>
    <name evidence="7" type="ORF">NLS_LOCUS8775</name>
</gene>
<dbReference type="InterPro" id="IPR002557">
    <property type="entry name" value="Chitin-bd_dom"/>
</dbReference>
<dbReference type="GO" id="GO:0008061">
    <property type="term" value="F:chitin binding"/>
    <property type="evidence" value="ECO:0007669"/>
    <property type="project" value="UniProtKB-KW"/>
</dbReference>